<sequence>MSLRPLGEEGKGLRVLPSPAGDYLVGQDDMTTTEMVVIRGGGVRECSSSYKSMGFTYAKDGKIQDESSGG</sequence>
<dbReference type="EMBL" id="KB520360">
    <property type="protein sequence ID" value="EMP38227.1"/>
    <property type="molecule type" value="Genomic_DNA"/>
</dbReference>
<keyword evidence="3" id="KW-1185">Reference proteome</keyword>
<proteinExistence type="predicted"/>
<evidence type="ECO:0000256" key="1">
    <source>
        <dbReference type="SAM" id="MobiDB-lite"/>
    </source>
</evidence>
<accession>M7CBZ0</accession>
<feature type="region of interest" description="Disordered" evidence="1">
    <location>
        <begin position="1"/>
        <end position="22"/>
    </location>
</feature>
<gene>
    <name evidence="2" type="ORF">UY3_04570</name>
</gene>
<evidence type="ECO:0000313" key="2">
    <source>
        <dbReference type="EMBL" id="EMP38227.1"/>
    </source>
</evidence>
<feature type="compositionally biased region" description="Basic and acidic residues" evidence="1">
    <location>
        <begin position="1"/>
        <end position="12"/>
    </location>
</feature>
<protein>
    <submittedName>
        <fullName evidence="2">Uncharacterized protein</fullName>
    </submittedName>
</protein>
<evidence type="ECO:0000313" key="3">
    <source>
        <dbReference type="Proteomes" id="UP000031443"/>
    </source>
</evidence>
<reference evidence="3" key="1">
    <citation type="journal article" date="2013" name="Nat. Genet.">
        <title>The draft genomes of soft-shell turtle and green sea turtle yield insights into the development and evolution of the turtle-specific body plan.</title>
        <authorList>
            <person name="Wang Z."/>
            <person name="Pascual-Anaya J."/>
            <person name="Zadissa A."/>
            <person name="Li W."/>
            <person name="Niimura Y."/>
            <person name="Huang Z."/>
            <person name="Li C."/>
            <person name="White S."/>
            <person name="Xiong Z."/>
            <person name="Fang D."/>
            <person name="Wang B."/>
            <person name="Ming Y."/>
            <person name="Chen Y."/>
            <person name="Zheng Y."/>
            <person name="Kuraku S."/>
            <person name="Pignatelli M."/>
            <person name="Herrero J."/>
            <person name="Beal K."/>
            <person name="Nozawa M."/>
            <person name="Li Q."/>
            <person name="Wang J."/>
            <person name="Zhang H."/>
            <person name="Yu L."/>
            <person name="Shigenobu S."/>
            <person name="Wang J."/>
            <person name="Liu J."/>
            <person name="Flicek P."/>
            <person name="Searle S."/>
            <person name="Wang J."/>
            <person name="Kuratani S."/>
            <person name="Yin Y."/>
            <person name="Aken B."/>
            <person name="Zhang G."/>
            <person name="Irie N."/>
        </authorList>
    </citation>
    <scope>NUCLEOTIDE SEQUENCE [LARGE SCALE GENOMIC DNA]</scope>
</reference>
<dbReference type="Proteomes" id="UP000031443">
    <property type="component" value="Unassembled WGS sequence"/>
</dbReference>
<organism evidence="2 3">
    <name type="scientific">Chelonia mydas</name>
    <name type="common">Green sea-turtle</name>
    <name type="synonym">Chelonia agassizi</name>
    <dbReference type="NCBI Taxonomy" id="8469"/>
    <lineage>
        <taxon>Eukaryota</taxon>
        <taxon>Metazoa</taxon>
        <taxon>Chordata</taxon>
        <taxon>Craniata</taxon>
        <taxon>Vertebrata</taxon>
        <taxon>Euteleostomi</taxon>
        <taxon>Archelosauria</taxon>
        <taxon>Testudinata</taxon>
        <taxon>Testudines</taxon>
        <taxon>Cryptodira</taxon>
        <taxon>Durocryptodira</taxon>
        <taxon>Americhelydia</taxon>
        <taxon>Chelonioidea</taxon>
        <taxon>Cheloniidae</taxon>
        <taxon>Chelonia</taxon>
    </lineage>
</organism>
<dbReference type="AlphaFoldDB" id="M7CBZ0"/>
<name>M7CBZ0_CHEMY</name>